<feature type="transmembrane region" description="Helical" evidence="8">
    <location>
        <begin position="73"/>
        <end position="93"/>
    </location>
</feature>
<gene>
    <name evidence="10" type="ORF">GCM10025863_19510</name>
</gene>
<keyword evidence="6 8" id="KW-0472">Membrane</keyword>
<keyword evidence="5 8" id="KW-1133">Transmembrane helix</keyword>
<evidence type="ECO:0000259" key="9">
    <source>
        <dbReference type="Pfam" id="PF12696"/>
    </source>
</evidence>
<name>A0ABN6X3Q3_9MICO</name>
<evidence type="ECO:0000256" key="8">
    <source>
        <dbReference type="SAM" id="Phobius"/>
    </source>
</evidence>
<dbReference type="CDD" id="cd01127">
    <property type="entry name" value="TrwB_TraG_TraD_VirD4"/>
    <property type="match status" value="1"/>
</dbReference>
<dbReference type="InterPro" id="IPR027417">
    <property type="entry name" value="P-loop_NTPase"/>
</dbReference>
<dbReference type="Pfam" id="PF02534">
    <property type="entry name" value="T4SS-DNA_transf"/>
    <property type="match status" value="1"/>
</dbReference>
<evidence type="ECO:0000256" key="6">
    <source>
        <dbReference type="ARBA" id="ARBA00023136"/>
    </source>
</evidence>
<dbReference type="EMBL" id="AP027728">
    <property type="protein sequence ID" value="BDZ39337.1"/>
    <property type="molecule type" value="Genomic_DNA"/>
</dbReference>
<evidence type="ECO:0000256" key="3">
    <source>
        <dbReference type="ARBA" id="ARBA00022475"/>
    </source>
</evidence>
<feature type="region of interest" description="Disordered" evidence="7">
    <location>
        <begin position="504"/>
        <end position="525"/>
    </location>
</feature>
<evidence type="ECO:0000256" key="2">
    <source>
        <dbReference type="ARBA" id="ARBA00008806"/>
    </source>
</evidence>
<feature type="compositionally biased region" description="Basic and acidic residues" evidence="7">
    <location>
        <begin position="504"/>
        <end position="524"/>
    </location>
</feature>
<evidence type="ECO:0000313" key="11">
    <source>
        <dbReference type="Proteomes" id="UP001321543"/>
    </source>
</evidence>
<proteinExistence type="inferred from homology"/>
<feature type="region of interest" description="Disordered" evidence="7">
    <location>
        <begin position="566"/>
        <end position="612"/>
    </location>
</feature>
<sequence>MNTGWAGKAAAVLLAAGFALSLVTALIAEAVTALVCGERPQPASVFAGLLLGVTGDASQYTSSCPMPVWQIRALDLLLLLLVAGTVIALFVLYRRYKSSDRAFIADLRGRPGFASASEVRQHLSARAVLHRARQLRPDIDKPQPTDVGWRVGRSRGRDVYVSIEDSVALEGPPRSGKGYRVLISAILDWSGPLITTSTTNDNLTATMRLRQERGDVHVFDPQGLSGVRHPLRVSPLAGCEDPLVAMQRGNAIITGTALGASTTNGEWAQASGVVLGRLLHAAAIGDRTIEDVYDWGSSPAFARTAVDVLRSDGAPGWGDNLEATISGDEKLVSSIWFGVQGAVAPLAVPQIRDALMPRPGDPTLDPREFLDGANSLYLIGSSSGAAAMGGFLGALLDDIVEVARARALASPGSRLVHPLGLILDEIANIFRWDALPRTMADGGGRGICTFVVLQALSQAETAWSRAEADTIWAAATAKVLLGGASHVAHLRDIEALLGAREARRTERSWNTEQQGHHTSERQERLPLMSVDEIRRMPETLGLLAYRNRRGVLLDLAGWDARRDAKAIQQGKTSTEAEQRLVFGATNRRTPLPQHHEDTEETTPQPAEAVNDE</sequence>
<evidence type="ECO:0000256" key="1">
    <source>
        <dbReference type="ARBA" id="ARBA00004651"/>
    </source>
</evidence>
<protein>
    <recommendedName>
        <fullName evidence="9">TraD/TraG TraM recognition site domain-containing protein</fullName>
    </recommendedName>
</protein>
<dbReference type="InterPro" id="IPR032689">
    <property type="entry name" value="TraG-D_C"/>
</dbReference>
<dbReference type="SUPFAM" id="SSF52540">
    <property type="entry name" value="P-loop containing nucleoside triphosphate hydrolases"/>
    <property type="match status" value="1"/>
</dbReference>
<comment type="similarity">
    <text evidence="2">Belongs to the VirD4/TraG family.</text>
</comment>
<evidence type="ECO:0000256" key="5">
    <source>
        <dbReference type="ARBA" id="ARBA00022989"/>
    </source>
</evidence>
<dbReference type="InterPro" id="IPR003688">
    <property type="entry name" value="TraG/VirD4"/>
</dbReference>
<keyword evidence="4 8" id="KW-0812">Transmembrane</keyword>
<reference evidence="11" key="1">
    <citation type="journal article" date="2019" name="Int. J. Syst. Evol. Microbiol.">
        <title>The Global Catalogue of Microorganisms (GCM) 10K type strain sequencing project: providing services to taxonomists for standard genome sequencing and annotation.</title>
        <authorList>
            <consortium name="The Broad Institute Genomics Platform"/>
            <consortium name="The Broad Institute Genome Sequencing Center for Infectious Disease"/>
            <person name="Wu L."/>
            <person name="Ma J."/>
        </authorList>
    </citation>
    <scope>NUCLEOTIDE SEQUENCE [LARGE SCALE GENOMIC DNA]</scope>
    <source>
        <strain evidence="11">NBRC 106310</strain>
    </source>
</reference>
<evidence type="ECO:0000256" key="4">
    <source>
        <dbReference type="ARBA" id="ARBA00022692"/>
    </source>
</evidence>
<feature type="domain" description="TraD/TraG TraM recognition site" evidence="9">
    <location>
        <begin position="418"/>
        <end position="537"/>
    </location>
</feature>
<dbReference type="Gene3D" id="3.40.50.300">
    <property type="entry name" value="P-loop containing nucleotide triphosphate hydrolases"/>
    <property type="match status" value="1"/>
</dbReference>
<keyword evidence="11" id="KW-1185">Reference proteome</keyword>
<comment type="subcellular location">
    <subcellularLocation>
        <location evidence="1">Cell membrane</location>
        <topology evidence="1">Multi-pass membrane protein</topology>
    </subcellularLocation>
</comment>
<dbReference type="Proteomes" id="UP001321543">
    <property type="component" value="Chromosome"/>
</dbReference>
<keyword evidence="3" id="KW-1003">Cell membrane</keyword>
<dbReference type="PANTHER" id="PTHR37937">
    <property type="entry name" value="CONJUGATIVE TRANSFER: DNA TRANSPORT"/>
    <property type="match status" value="1"/>
</dbReference>
<evidence type="ECO:0000256" key="7">
    <source>
        <dbReference type="SAM" id="MobiDB-lite"/>
    </source>
</evidence>
<dbReference type="InterPro" id="IPR051539">
    <property type="entry name" value="T4SS-coupling_protein"/>
</dbReference>
<dbReference type="RefSeq" id="WP_286299391.1">
    <property type="nucleotide sequence ID" value="NZ_AP027728.1"/>
</dbReference>
<dbReference type="Pfam" id="PF12696">
    <property type="entry name" value="TraG-D_C"/>
    <property type="match status" value="1"/>
</dbReference>
<dbReference type="PANTHER" id="PTHR37937:SF1">
    <property type="entry name" value="CONJUGATIVE TRANSFER: DNA TRANSPORT"/>
    <property type="match status" value="1"/>
</dbReference>
<organism evidence="10 11">
    <name type="scientific">Microbacterium suwonense</name>
    <dbReference type="NCBI Taxonomy" id="683047"/>
    <lineage>
        <taxon>Bacteria</taxon>
        <taxon>Bacillati</taxon>
        <taxon>Actinomycetota</taxon>
        <taxon>Actinomycetes</taxon>
        <taxon>Micrococcales</taxon>
        <taxon>Microbacteriaceae</taxon>
        <taxon>Microbacterium</taxon>
    </lineage>
</organism>
<evidence type="ECO:0000313" key="10">
    <source>
        <dbReference type="EMBL" id="BDZ39337.1"/>
    </source>
</evidence>
<accession>A0ABN6X3Q3</accession>